<dbReference type="SUPFAM" id="SSF55781">
    <property type="entry name" value="GAF domain-like"/>
    <property type="match status" value="1"/>
</dbReference>
<evidence type="ECO:0000256" key="2">
    <source>
        <dbReference type="SAM" id="MobiDB-lite"/>
    </source>
</evidence>
<feature type="region of interest" description="Disordered" evidence="2">
    <location>
        <begin position="540"/>
        <end position="566"/>
    </location>
</feature>
<sequence length="566" mass="62734">MIDLSQSQPRTVLYLAASDADAQQSATDLEAVSSGPDRTVASLSTTDLERVDSWAADADCVVFAETPTTEAGATLLEIVEACGSTPVVLFTDAVYAPAAARSTDGVDGYVRRNTDDALSHLADEIEWICSATDEPSSTPSSNAIAMPGEQSTADGQPAEALLESLAAAATQREREPLFELLVDDVADALGTDDCWLSTVHFGELTLRAATTGVPEDLDGLSRNSVLDDALETGDPIRIDDRAADDRLELSIDGANRSVCCVPVSDVGFLCVGEKERAAFDDRDCELLVSYSRVIATLLEWTETESQLTSECDRLRRQRNRLQTRRDQLVNDRNALRTERDRLRARQNRDRALFERLPEPMVRYEIEDDRPVVRNVTDRYTDVFGGDRETVIDTPLDESIASVAPDSRRSAVLEAIERAERRQFTAEIETADGVREFRLTVVAIEAETACERRADSVLEGLIVYRDLTARRRTESELADAHERIETIDTLVEEEVRRPLNVARGFLELAEETGDREHFSEVEAAQDRLLELVDGLAQIASRDRSRSVRLDRDRSESPDRDRLEQPNG</sequence>
<evidence type="ECO:0000313" key="4">
    <source>
        <dbReference type="EMBL" id="RQG90158.1"/>
    </source>
</evidence>
<dbReference type="InterPro" id="IPR003661">
    <property type="entry name" value="HisK_dim/P_dom"/>
</dbReference>
<keyword evidence="5" id="KW-1185">Reference proteome</keyword>
<dbReference type="SMART" id="SM00065">
    <property type="entry name" value="GAF"/>
    <property type="match status" value="1"/>
</dbReference>
<feature type="region of interest" description="Disordered" evidence="2">
    <location>
        <begin position="132"/>
        <end position="155"/>
    </location>
</feature>
<dbReference type="Proteomes" id="UP000273828">
    <property type="component" value="Unassembled WGS sequence"/>
</dbReference>
<name>A0A3N6LMC9_9EURY</name>
<dbReference type="CDD" id="cd00082">
    <property type="entry name" value="HisKA"/>
    <property type="match status" value="1"/>
</dbReference>
<dbReference type="Gene3D" id="3.30.450.40">
    <property type="match status" value="1"/>
</dbReference>
<dbReference type="InterPro" id="IPR029016">
    <property type="entry name" value="GAF-like_dom_sf"/>
</dbReference>
<reference evidence="4 5" key="1">
    <citation type="submission" date="2018-10" db="EMBL/GenBank/DDBJ databases">
        <title>Natrarchaeobius chitinivorans gen. nov., sp. nov., and Natrarchaeobius haloalkaliphilus sp. nov., alkaliphilic, chitin-utilizing haloarchaea from hypersaline alkaline lakes.</title>
        <authorList>
            <person name="Sorokin D.Y."/>
            <person name="Elcheninov A.G."/>
            <person name="Kostrikina N.A."/>
            <person name="Bale N.J."/>
            <person name="Sinninghe Damste J.S."/>
            <person name="Khijniak T.V."/>
            <person name="Kublanov I.V."/>
            <person name="Toshchakov S.V."/>
        </authorList>
    </citation>
    <scope>NUCLEOTIDE SEQUENCE [LARGE SCALE GENOMIC DNA]</scope>
    <source>
        <strain evidence="4 5">AArcht-Sl</strain>
    </source>
</reference>
<dbReference type="OrthoDB" id="8127at2157"/>
<feature type="coiled-coil region" evidence="1">
    <location>
        <begin position="304"/>
        <end position="345"/>
    </location>
</feature>
<feature type="domain" description="GAF" evidence="3">
    <location>
        <begin position="173"/>
        <end position="308"/>
    </location>
</feature>
<dbReference type="Pfam" id="PF13185">
    <property type="entry name" value="GAF_2"/>
    <property type="match status" value="1"/>
</dbReference>
<dbReference type="SUPFAM" id="SSF55785">
    <property type="entry name" value="PYP-like sensor domain (PAS domain)"/>
    <property type="match status" value="1"/>
</dbReference>
<protein>
    <submittedName>
        <fullName evidence="4">GAF domain-containing protein</fullName>
    </submittedName>
</protein>
<evidence type="ECO:0000313" key="5">
    <source>
        <dbReference type="Proteomes" id="UP000273828"/>
    </source>
</evidence>
<feature type="compositionally biased region" description="Polar residues" evidence="2">
    <location>
        <begin position="133"/>
        <end position="154"/>
    </location>
</feature>
<dbReference type="EMBL" id="REFY01000003">
    <property type="protein sequence ID" value="RQG90158.1"/>
    <property type="molecule type" value="Genomic_DNA"/>
</dbReference>
<accession>A0A3N6LMC9</accession>
<keyword evidence="1" id="KW-0175">Coiled coil</keyword>
<dbReference type="InterPro" id="IPR003018">
    <property type="entry name" value="GAF"/>
</dbReference>
<dbReference type="GO" id="GO:0000155">
    <property type="term" value="F:phosphorelay sensor kinase activity"/>
    <property type="evidence" value="ECO:0007669"/>
    <property type="project" value="InterPro"/>
</dbReference>
<gene>
    <name evidence="4" type="ORF">EA462_09220</name>
</gene>
<organism evidence="4 5">
    <name type="scientific">Natrarchaeobius halalkaliphilus</name>
    <dbReference type="NCBI Taxonomy" id="1679091"/>
    <lineage>
        <taxon>Archaea</taxon>
        <taxon>Methanobacteriati</taxon>
        <taxon>Methanobacteriota</taxon>
        <taxon>Stenosarchaea group</taxon>
        <taxon>Halobacteria</taxon>
        <taxon>Halobacteriales</taxon>
        <taxon>Natrialbaceae</taxon>
        <taxon>Natrarchaeobius</taxon>
    </lineage>
</organism>
<comment type="caution">
    <text evidence="4">The sequence shown here is derived from an EMBL/GenBank/DDBJ whole genome shotgun (WGS) entry which is preliminary data.</text>
</comment>
<proteinExistence type="predicted"/>
<dbReference type="AlphaFoldDB" id="A0A3N6LMC9"/>
<evidence type="ECO:0000256" key="1">
    <source>
        <dbReference type="SAM" id="Coils"/>
    </source>
</evidence>
<dbReference type="RefSeq" id="WP_124178259.1">
    <property type="nucleotide sequence ID" value="NZ_REFY01000003.1"/>
</dbReference>
<dbReference type="Gene3D" id="3.30.450.20">
    <property type="entry name" value="PAS domain"/>
    <property type="match status" value="1"/>
</dbReference>
<dbReference type="InterPro" id="IPR035965">
    <property type="entry name" value="PAS-like_dom_sf"/>
</dbReference>
<evidence type="ECO:0000259" key="3">
    <source>
        <dbReference type="SMART" id="SM00065"/>
    </source>
</evidence>